<dbReference type="InterPro" id="IPR036457">
    <property type="entry name" value="PPM-type-like_dom_sf"/>
</dbReference>
<evidence type="ECO:0000256" key="4">
    <source>
        <dbReference type="SAM" id="MobiDB-lite"/>
    </source>
</evidence>
<gene>
    <name evidence="7" type="primary">LOC100826297</name>
    <name evidence="6" type="ORF">BRADI_1g37530v3</name>
</gene>
<dbReference type="Pfam" id="PF07228">
    <property type="entry name" value="SpoIIE"/>
    <property type="match status" value="1"/>
</dbReference>
<evidence type="ECO:0000313" key="8">
    <source>
        <dbReference type="Proteomes" id="UP000008810"/>
    </source>
</evidence>
<comment type="catalytic activity">
    <reaction evidence="2 3">
        <text>O-phospho-L-threonyl-[protein] + H2O = L-threonyl-[protein] + phosphate</text>
        <dbReference type="Rhea" id="RHEA:47004"/>
        <dbReference type="Rhea" id="RHEA-COMP:11060"/>
        <dbReference type="Rhea" id="RHEA-COMP:11605"/>
        <dbReference type="ChEBI" id="CHEBI:15377"/>
        <dbReference type="ChEBI" id="CHEBI:30013"/>
        <dbReference type="ChEBI" id="CHEBI:43474"/>
        <dbReference type="ChEBI" id="CHEBI:61977"/>
        <dbReference type="EC" id="3.1.3.16"/>
    </reaction>
</comment>
<keyword evidence="3" id="KW-0378">Hydrolase</keyword>
<dbReference type="AlphaFoldDB" id="A0A0Q3JJY9"/>
<name>A0A0Q3JJY9_BRADI</name>
<dbReference type="EC" id="3.1.3.16" evidence="3"/>
<comment type="cofactor">
    <cofactor evidence="3">
        <name>Mn(2+)</name>
        <dbReference type="ChEBI" id="CHEBI:29035"/>
    </cofactor>
</comment>
<dbReference type="InterPro" id="IPR001932">
    <property type="entry name" value="PPM-type_phosphatase-like_dom"/>
</dbReference>
<dbReference type="Gramene" id="KQK17907">
    <property type="protein sequence ID" value="KQK17907"/>
    <property type="gene ID" value="BRADI_1g37530v3"/>
</dbReference>
<comment type="similarity">
    <text evidence="3">Belongs to the PP2C family.</text>
</comment>
<evidence type="ECO:0000313" key="7">
    <source>
        <dbReference type="EnsemblPlants" id="KQK17907"/>
    </source>
</evidence>
<dbReference type="PANTHER" id="PTHR12320:SF69">
    <property type="entry name" value="PROTEIN PHOSPHATASE"/>
    <property type="match status" value="1"/>
</dbReference>
<comment type="cofactor">
    <cofactor evidence="3">
        <name>Mg(2+)</name>
        <dbReference type="ChEBI" id="CHEBI:18420"/>
    </cofactor>
</comment>
<reference evidence="6 7" key="1">
    <citation type="journal article" date="2010" name="Nature">
        <title>Genome sequencing and analysis of the model grass Brachypodium distachyon.</title>
        <authorList>
            <consortium name="International Brachypodium Initiative"/>
        </authorList>
    </citation>
    <scope>NUCLEOTIDE SEQUENCE [LARGE SCALE GENOMIC DNA]</scope>
    <source>
        <strain evidence="6 7">Bd21</strain>
    </source>
</reference>
<dbReference type="Gene3D" id="3.60.40.10">
    <property type="entry name" value="PPM-type phosphatase domain"/>
    <property type="match status" value="2"/>
</dbReference>
<dbReference type="OrthoDB" id="681748at2759"/>
<dbReference type="SMART" id="SM00332">
    <property type="entry name" value="PP2Cc"/>
    <property type="match status" value="1"/>
</dbReference>
<dbReference type="KEGG" id="bdi:100825671"/>
<reference evidence="7" key="3">
    <citation type="submission" date="2018-08" db="UniProtKB">
        <authorList>
            <consortium name="EnsemblPlants"/>
        </authorList>
    </citation>
    <scope>IDENTIFICATION</scope>
    <source>
        <strain evidence="7">cv. Bd21</strain>
    </source>
</reference>
<keyword evidence="3" id="KW-0479">Metal-binding</keyword>
<accession>A0A0Q3JJY9</accession>
<organism evidence="6">
    <name type="scientific">Brachypodium distachyon</name>
    <name type="common">Purple false brome</name>
    <name type="synonym">Trachynia distachya</name>
    <dbReference type="NCBI Taxonomy" id="15368"/>
    <lineage>
        <taxon>Eukaryota</taxon>
        <taxon>Viridiplantae</taxon>
        <taxon>Streptophyta</taxon>
        <taxon>Embryophyta</taxon>
        <taxon>Tracheophyta</taxon>
        <taxon>Spermatophyta</taxon>
        <taxon>Magnoliopsida</taxon>
        <taxon>Liliopsida</taxon>
        <taxon>Poales</taxon>
        <taxon>Poaceae</taxon>
        <taxon>BOP clade</taxon>
        <taxon>Pooideae</taxon>
        <taxon>Stipodae</taxon>
        <taxon>Brachypodieae</taxon>
        <taxon>Brachypodium</taxon>
    </lineage>
</organism>
<keyword evidence="3" id="KW-0464">Manganese</keyword>
<keyword evidence="8" id="KW-1185">Reference proteome</keyword>
<dbReference type="EnsemblPlants" id="KQK17907">
    <property type="protein sequence ID" value="KQK17907"/>
    <property type="gene ID" value="BRADI_1g37530v3"/>
</dbReference>
<dbReference type="Proteomes" id="UP000008810">
    <property type="component" value="Chromosome 1"/>
</dbReference>
<dbReference type="RefSeq" id="XP_003560642.2">
    <property type="nucleotide sequence ID" value="XM_003560594.4"/>
</dbReference>
<feature type="compositionally biased region" description="Basic and acidic residues" evidence="4">
    <location>
        <begin position="35"/>
        <end position="44"/>
    </location>
</feature>
<dbReference type="GeneID" id="100826297"/>
<evidence type="ECO:0000256" key="3">
    <source>
        <dbReference type="RuleBase" id="RU366020"/>
    </source>
</evidence>
<proteinExistence type="inferred from homology"/>
<dbReference type="PROSITE" id="PS51746">
    <property type="entry name" value="PPM_2"/>
    <property type="match status" value="1"/>
</dbReference>
<feature type="compositionally biased region" description="Basic residues" evidence="4">
    <location>
        <begin position="24"/>
        <end position="34"/>
    </location>
</feature>
<protein>
    <recommendedName>
        <fullName evidence="3">Protein phosphatase</fullName>
        <ecNumber evidence="3">3.1.3.16</ecNumber>
    </recommendedName>
</protein>
<dbReference type="InterPro" id="IPR039123">
    <property type="entry name" value="PPTC7"/>
</dbReference>
<feature type="domain" description="PPM-type phosphatase" evidence="5">
    <location>
        <begin position="115"/>
        <end position="356"/>
    </location>
</feature>
<sequence>MEQMPILLFRSLVSRSPPSSISKSKPRSPIRKKAKIENSSRGDRATMEVLPPAEILPTLAEMKARTPKPMRIAYAIRYGRLPASAAAGREDVARCVAALARTYEPDMDDLMEFPEVALKLQPGSCYLRDHDEDAHFIRADPGVIGVADGVGSWRAKGVDAAAFSRALMANARAQVDSAVPGTPVCPYKLLERAYEQTVAASTPGSSTAVIVSLSGRVLRWAYVGDSGFALFRRGRMVHRSQPQQASFNCPYQLGAWGNKVGEAAVGQIAVKDGDVLVVGSDGLFDNLFDSAIQQIVRMCGELKFSPKMVADILAGNAYCNARSNQDSPFSAASRQQQGTSFTGGKQDDITVVVAYIVS</sequence>
<evidence type="ECO:0000256" key="2">
    <source>
        <dbReference type="ARBA" id="ARBA00048336"/>
    </source>
</evidence>
<dbReference type="GO" id="GO:0004722">
    <property type="term" value="F:protein serine/threonine phosphatase activity"/>
    <property type="evidence" value="ECO:0000318"/>
    <property type="project" value="GO_Central"/>
</dbReference>
<evidence type="ECO:0000313" key="6">
    <source>
        <dbReference type="EMBL" id="KQK17907.2"/>
    </source>
</evidence>
<dbReference type="SUPFAM" id="SSF81606">
    <property type="entry name" value="PP2C-like"/>
    <property type="match status" value="1"/>
</dbReference>
<dbReference type="PANTHER" id="PTHR12320">
    <property type="entry name" value="PROTEIN PHOSPHATASE 2C"/>
    <property type="match status" value="1"/>
</dbReference>
<dbReference type="KEGG" id="bdi:100826297"/>
<evidence type="ECO:0000256" key="1">
    <source>
        <dbReference type="ARBA" id="ARBA00047761"/>
    </source>
</evidence>
<evidence type="ECO:0000259" key="5">
    <source>
        <dbReference type="PROSITE" id="PS51746"/>
    </source>
</evidence>
<keyword evidence="3" id="KW-0904">Protein phosphatase</keyword>
<reference evidence="6" key="2">
    <citation type="submission" date="2017-06" db="EMBL/GenBank/DDBJ databases">
        <title>WGS assembly of Brachypodium distachyon.</title>
        <authorList>
            <consortium name="The International Brachypodium Initiative"/>
            <person name="Lucas S."/>
            <person name="Harmon-Smith M."/>
            <person name="Lail K."/>
            <person name="Tice H."/>
            <person name="Grimwood J."/>
            <person name="Bruce D."/>
            <person name="Barry K."/>
            <person name="Shu S."/>
            <person name="Lindquist E."/>
            <person name="Wang M."/>
            <person name="Pitluck S."/>
            <person name="Vogel J.P."/>
            <person name="Garvin D.F."/>
            <person name="Mockler T.C."/>
            <person name="Schmutz J."/>
            <person name="Rokhsar D."/>
            <person name="Bevan M.W."/>
        </authorList>
    </citation>
    <scope>NUCLEOTIDE SEQUENCE</scope>
    <source>
        <strain evidence="6">Bd21</strain>
    </source>
</reference>
<dbReference type="GO" id="GO:0046872">
    <property type="term" value="F:metal ion binding"/>
    <property type="evidence" value="ECO:0007669"/>
    <property type="project" value="UniProtKB-UniRule"/>
</dbReference>
<dbReference type="SMART" id="SM00331">
    <property type="entry name" value="PP2C_SIG"/>
    <property type="match status" value="1"/>
</dbReference>
<feature type="region of interest" description="Disordered" evidence="4">
    <location>
        <begin position="15"/>
        <end position="44"/>
    </location>
</feature>
<comment type="catalytic activity">
    <reaction evidence="1 3">
        <text>O-phospho-L-seryl-[protein] + H2O = L-seryl-[protein] + phosphate</text>
        <dbReference type="Rhea" id="RHEA:20629"/>
        <dbReference type="Rhea" id="RHEA-COMP:9863"/>
        <dbReference type="Rhea" id="RHEA-COMP:11604"/>
        <dbReference type="ChEBI" id="CHEBI:15377"/>
        <dbReference type="ChEBI" id="CHEBI:29999"/>
        <dbReference type="ChEBI" id="CHEBI:43474"/>
        <dbReference type="ChEBI" id="CHEBI:83421"/>
        <dbReference type="EC" id="3.1.3.16"/>
    </reaction>
</comment>
<keyword evidence="3" id="KW-0460">Magnesium</keyword>
<dbReference type="EMBL" id="CM000880">
    <property type="protein sequence ID" value="KQK17907.2"/>
    <property type="molecule type" value="Genomic_DNA"/>
</dbReference>